<dbReference type="Gene3D" id="1.10.287.130">
    <property type="match status" value="1"/>
</dbReference>
<feature type="transmembrane region" description="Helical" evidence="11">
    <location>
        <begin position="98"/>
        <end position="120"/>
    </location>
</feature>
<accession>A0A1V9HBG7</accession>
<evidence type="ECO:0000256" key="10">
    <source>
        <dbReference type="ARBA" id="ARBA00023136"/>
    </source>
</evidence>
<dbReference type="EMBL" id="JPYI02000047">
    <property type="protein sequence ID" value="OQP80190.1"/>
    <property type="molecule type" value="Genomic_DNA"/>
</dbReference>
<dbReference type="RefSeq" id="WP_057678173.1">
    <property type="nucleotide sequence ID" value="NZ_JAGHVR010000035.1"/>
</dbReference>
<dbReference type="SMART" id="SM00304">
    <property type="entry name" value="HAMP"/>
    <property type="match status" value="1"/>
</dbReference>
<reference evidence="14 15" key="1">
    <citation type="journal article" date="2016" name="Plant Pathol.">
        <title>Genetic characterization of strains named as Xanthomonas axonopodis pv. dieffenbachiae leads to a taxonomic revision of the X. axonopodis species complex.</title>
        <authorList>
            <person name="Constantin E.C."/>
            <person name="Cleenwerck I."/>
            <person name="Maes M."/>
            <person name="Baeyen S."/>
            <person name="Van Malderghem C."/>
            <person name="De Vos P."/>
            <person name="Cottyn B."/>
        </authorList>
    </citation>
    <scope>NUCLEOTIDE SEQUENCE [LARGE SCALE GENOMIC DNA]</scope>
    <source>
        <strain evidence="14 15">LMG 25940</strain>
    </source>
</reference>
<dbReference type="GO" id="GO:0005886">
    <property type="term" value="C:plasma membrane"/>
    <property type="evidence" value="ECO:0007669"/>
    <property type="project" value="TreeGrafter"/>
</dbReference>
<dbReference type="Pfam" id="PF02518">
    <property type="entry name" value="HATPase_c"/>
    <property type="match status" value="1"/>
</dbReference>
<dbReference type="InterPro" id="IPR050428">
    <property type="entry name" value="TCS_sensor_his_kinase"/>
</dbReference>
<dbReference type="PROSITE" id="PS50885">
    <property type="entry name" value="HAMP"/>
    <property type="match status" value="1"/>
</dbReference>
<gene>
    <name evidence="14" type="ORF">IM53_008670</name>
</gene>
<dbReference type="STRING" id="1437877.GCA_001564415_00040"/>
<dbReference type="SUPFAM" id="SSF47384">
    <property type="entry name" value="Homodimeric domain of signal transducing histidine kinase"/>
    <property type="match status" value="1"/>
</dbReference>
<dbReference type="AlphaFoldDB" id="A0A1V9HBG7"/>
<evidence type="ECO:0000256" key="8">
    <source>
        <dbReference type="ARBA" id="ARBA00022989"/>
    </source>
</evidence>
<dbReference type="InterPro" id="IPR036097">
    <property type="entry name" value="HisK_dim/P_sf"/>
</dbReference>
<dbReference type="PANTHER" id="PTHR45436:SF5">
    <property type="entry name" value="SENSOR HISTIDINE KINASE TRCS"/>
    <property type="match status" value="1"/>
</dbReference>
<evidence type="ECO:0000256" key="1">
    <source>
        <dbReference type="ARBA" id="ARBA00000085"/>
    </source>
</evidence>
<evidence type="ECO:0000259" key="13">
    <source>
        <dbReference type="PROSITE" id="PS50885"/>
    </source>
</evidence>
<dbReference type="Gene3D" id="3.30.565.10">
    <property type="entry name" value="Histidine kinase-like ATPase, C-terminal domain"/>
    <property type="match status" value="1"/>
</dbReference>
<dbReference type="Proteomes" id="UP000050546">
    <property type="component" value="Unassembled WGS sequence"/>
</dbReference>
<dbReference type="SMART" id="SM00387">
    <property type="entry name" value="HATPase_c"/>
    <property type="match status" value="1"/>
</dbReference>
<evidence type="ECO:0000256" key="11">
    <source>
        <dbReference type="SAM" id="Phobius"/>
    </source>
</evidence>
<dbReference type="Gene3D" id="6.10.340.10">
    <property type="match status" value="1"/>
</dbReference>
<dbReference type="CDD" id="cd00082">
    <property type="entry name" value="HisKA"/>
    <property type="match status" value="1"/>
</dbReference>
<evidence type="ECO:0000256" key="2">
    <source>
        <dbReference type="ARBA" id="ARBA00004370"/>
    </source>
</evidence>
<keyword evidence="5" id="KW-0808">Transferase</keyword>
<keyword evidence="4" id="KW-0597">Phosphoprotein</keyword>
<keyword evidence="6 11" id="KW-0812">Transmembrane</keyword>
<evidence type="ECO:0000313" key="15">
    <source>
        <dbReference type="Proteomes" id="UP000050546"/>
    </source>
</evidence>
<sequence>MRKLRRWLMAHRNAPLSLWIGMRISGLAITTVCLIAFSMWTYFNIRDYLILRDVPPDVQAEIQLLRAQPDVNEARLWQLLERYYDIHLVLPGMSNPDWVVLSSMVVVFIPLILLCGLLIARPLSRQLLHVARVAHRVSEGQFGGSVPVVDGAPRELTGLAVDFDGMSSKLQQYERELRESSAMLAHELRTPLTAAMGRVQGMLDEVFPRAPEQLALVHAQLEQINRLVSELHLVSLARAGQLVLEIDNFSLTDLINERLEWATPALSRAGMAISCNIPSDLDVPGDRARLGQVVSILIDNAIRYGSSGQVLELSVAAEPELYHILVGDRGPGVDPGDLPRLMDRFWRAEHSRARQSGGSGLGLAIASAICQTHGGQLSFSNRDGGGLLAAIQLPRKAIPPQSDGR</sequence>
<dbReference type="InterPro" id="IPR003660">
    <property type="entry name" value="HAMP_dom"/>
</dbReference>
<keyword evidence="8 11" id="KW-1133">Transmembrane helix</keyword>
<dbReference type="PANTHER" id="PTHR45436">
    <property type="entry name" value="SENSOR HISTIDINE KINASE YKOH"/>
    <property type="match status" value="1"/>
</dbReference>
<dbReference type="PROSITE" id="PS50109">
    <property type="entry name" value="HIS_KIN"/>
    <property type="match status" value="1"/>
</dbReference>
<evidence type="ECO:0000256" key="5">
    <source>
        <dbReference type="ARBA" id="ARBA00022679"/>
    </source>
</evidence>
<evidence type="ECO:0000256" key="4">
    <source>
        <dbReference type="ARBA" id="ARBA00022553"/>
    </source>
</evidence>
<keyword evidence="9" id="KW-0902">Two-component regulatory system</keyword>
<dbReference type="PRINTS" id="PR00344">
    <property type="entry name" value="BCTRLSENSOR"/>
</dbReference>
<comment type="subcellular location">
    <subcellularLocation>
        <location evidence="2">Membrane</location>
    </subcellularLocation>
</comment>
<dbReference type="InterPro" id="IPR036890">
    <property type="entry name" value="HATPase_C_sf"/>
</dbReference>
<dbReference type="InterPro" id="IPR003661">
    <property type="entry name" value="HisK_dim/P_dom"/>
</dbReference>
<evidence type="ECO:0000256" key="9">
    <source>
        <dbReference type="ARBA" id="ARBA00023012"/>
    </source>
</evidence>
<comment type="catalytic activity">
    <reaction evidence="1">
        <text>ATP + protein L-histidine = ADP + protein N-phospho-L-histidine.</text>
        <dbReference type="EC" id="2.7.13.3"/>
    </reaction>
</comment>
<organism evidence="14 15">
    <name type="scientific">Xanthomonas phaseoli pv. dieffenbachiae</name>
    <dbReference type="NCBI Taxonomy" id="92828"/>
    <lineage>
        <taxon>Bacteria</taxon>
        <taxon>Pseudomonadati</taxon>
        <taxon>Pseudomonadota</taxon>
        <taxon>Gammaproteobacteria</taxon>
        <taxon>Lysobacterales</taxon>
        <taxon>Lysobacteraceae</taxon>
        <taxon>Xanthomonas</taxon>
    </lineage>
</organism>
<dbReference type="SMART" id="SM00388">
    <property type="entry name" value="HisKA"/>
    <property type="match status" value="1"/>
</dbReference>
<dbReference type="Pfam" id="PF00512">
    <property type="entry name" value="HisKA"/>
    <property type="match status" value="1"/>
</dbReference>
<dbReference type="InterPro" id="IPR003594">
    <property type="entry name" value="HATPase_dom"/>
</dbReference>
<feature type="transmembrane region" description="Helical" evidence="11">
    <location>
        <begin position="20"/>
        <end position="43"/>
    </location>
</feature>
<dbReference type="GO" id="GO:0000155">
    <property type="term" value="F:phosphorelay sensor kinase activity"/>
    <property type="evidence" value="ECO:0007669"/>
    <property type="project" value="InterPro"/>
</dbReference>
<protein>
    <recommendedName>
        <fullName evidence="3">histidine kinase</fullName>
        <ecNumber evidence="3">2.7.13.3</ecNumber>
    </recommendedName>
</protein>
<name>A0A1V9HBG7_9XANT</name>
<keyword evidence="10 11" id="KW-0472">Membrane</keyword>
<keyword evidence="7 14" id="KW-0418">Kinase</keyword>
<evidence type="ECO:0000313" key="14">
    <source>
        <dbReference type="EMBL" id="OQP80190.1"/>
    </source>
</evidence>
<evidence type="ECO:0000256" key="3">
    <source>
        <dbReference type="ARBA" id="ARBA00012438"/>
    </source>
</evidence>
<evidence type="ECO:0000259" key="12">
    <source>
        <dbReference type="PROSITE" id="PS50109"/>
    </source>
</evidence>
<feature type="domain" description="Histidine kinase" evidence="12">
    <location>
        <begin position="183"/>
        <end position="397"/>
    </location>
</feature>
<evidence type="ECO:0000256" key="7">
    <source>
        <dbReference type="ARBA" id="ARBA00022777"/>
    </source>
</evidence>
<comment type="caution">
    <text evidence="14">The sequence shown here is derived from an EMBL/GenBank/DDBJ whole genome shotgun (WGS) entry which is preliminary data.</text>
</comment>
<proteinExistence type="predicted"/>
<dbReference type="InterPro" id="IPR005467">
    <property type="entry name" value="His_kinase_dom"/>
</dbReference>
<reference evidence="14 15" key="2">
    <citation type="journal article" date="2017" name="Plant Pathol.">
        <title>Pathogenicity and virulence gene content of Xanthomonas strains infecting Araceae, formerly known as Xanthomonas axonopodis pv. dieffenbachiae.</title>
        <authorList>
            <person name="Constantin E.C."/>
            <person name="Haegeman A."/>
            <person name="Van Vaerenbergh J."/>
            <person name="Baeyen S."/>
            <person name="Van Malderghem C."/>
            <person name="Maes M."/>
            <person name="Cottyn B."/>
        </authorList>
    </citation>
    <scope>NUCLEOTIDE SEQUENCE [LARGE SCALE GENOMIC DNA]</scope>
    <source>
        <strain evidence="14 15">LMG 25940</strain>
    </source>
</reference>
<dbReference type="InterPro" id="IPR004358">
    <property type="entry name" value="Sig_transdc_His_kin-like_C"/>
</dbReference>
<feature type="domain" description="HAMP" evidence="13">
    <location>
        <begin position="121"/>
        <end position="175"/>
    </location>
</feature>
<evidence type="ECO:0000256" key="6">
    <source>
        <dbReference type="ARBA" id="ARBA00022692"/>
    </source>
</evidence>
<dbReference type="SUPFAM" id="SSF55874">
    <property type="entry name" value="ATPase domain of HSP90 chaperone/DNA topoisomerase II/histidine kinase"/>
    <property type="match status" value="1"/>
</dbReference>
<dbReference type="EC" id="2.7.13.3" evidence="3"/>